<dbReference type="RefSeq" id="XP_066633331.1">
    <property type="nucleotide sequence ID" value="XM_066775450.1"/>
</dbReference>
<feature type="compositionally biased region" description="Polar residues" evidence="1">
    <location>
        <begin position="991"/>
        <end position="1011"/>
    </location>
</feature>
<sequence>MESSGWQNPVKMKESTWNPDLMKAYGNMGDFETSTFQFARTDGVTADAANIYPRHVDRLFPLHHISEWAKKKRSEDDPHRSEGPRGAYSPIVDRYEIRVLELHPGHFDEELKGTLHHCSVEFEFDVESDKRPYDVRYFRTRHALSMEDLTQPVWYTALSYTWGIPNPSTDSSIECNGFKLKITHSLDAALRHFRQTDHSINMWIDQICIDQSNPREKEQQIPLMSNIYRHAVNTVVWLGEASEGSDTAFELLKFIGTVFQMSVDAPPPQDFERLFLPNAQDPTWKHLWELVNRAWFTRVWIVQECILSDNLWVICGGTIIYWEELTNGFSNLVRSGLADWLQNKHRTTEPDSRTLGWNSMYMLGEERTHYHQFQQKPPLFGLLTRTRNAQASDPRDKVYGLLGVCAAASSISVSYSPSNTVTDVYHAATLACLHAGPEYLLPVLSCVDHTAPPSHPSWVPDWSLSRRTSALGISTSAGALYHAGGPTKPSFTTSGRGHTSLHIPGKLFAPLTFLTSEPCTATPPLSATDPARSNAHFLPWIALARDHCHPYPHTTTPTTTFAAFYHTLVAGAADGAARQKCPAPAFAEIFSLLLDATTGRAPTFPDQTDPFSILGTALAVASVASTLSIKLFEIGNTIRNAPKEVESLASELSTAASILYNVRDTISGGMYLIKAHLIADVESILHRFGEVNSEISRMIDKKKKRRLSLAALMVFKERHVKELMVKVESLKLSMNLIMNTVLLATALDASDQNTRRRSREEEHVRVIRTIVQSGVENSRRNIDKQQRFRKQQKKRPNKKNRQIQDASQPEEDTATWLYQLVFSPARPETSSEQTANTTRQLPAPPVLTQEASQGIDHDSGVLSTASKGQNAVENVDETSTNQSILQMHENSERALILFDKSTLQSQEEPEPVGESHLLYAETPKVVESLLGIWTYLHEIPEQALHEEENHRSSKAQRRIHREIESLQHPWDDSSHHRRSRSTQSLPVRPSDSASYGATRTRITSSNGSEYCSDNDEHVGSFHDATNNTTDERAGSSARHGFTARNRSPRPSNGAHVDSDGKERSNRDMPSPRWNRYQPGHPSFEFYSDRGSPYPPAPPPPPDPTPAEKEAMSRATEQSERLKKLEEIVMQQAQAKADKKAARKKAVEDAAIAAAKAKRAIEENKLAKLHDLLVAQRDLQKARDEAIDAARAAEKAEADAEALRIAEEKARAVEDAAKLFAAAKKAREEAEAKAAEEAKAARRVLAKAMTELKKAKEEAEHKASSKGRPDMLLKLSRKLSRRSGESA</sequence>
<feature type="domain" description="Heterokaryon incompatibility" evidence="2">
    <location>
        <begin position="155"/>
        <end position="304"/>
    </location>
</feature>
<feature type="region of interest" description="Disordered" evidence="1">
    <location>
        <begin position="965"/>
        <end position="1119"/>
    </location>
</feature>
<dbReference type="Proteomes" id="UP001430584">
    <property type="component" value="Unassembled WGS sequence"/>
</dbReference>
<dbReference type="InterPro" id="IPR052895">
    <property type="entry name" value="HetReg/Transcr_Mod"/>
</dbReference>
<dbReference type="Pfam" id="PF06985">
    <property type="entry name" value="HET"/>
    <property type="match status" value="1"/>
</dbReference>
<feature type="compositionally biased region" description="Basic and acidic residues" evidence="1">
    <location>
        <begin position="1056"/>
        <end position="1066"/>
    </location>
</feature>
<protein>
    <recommendedName>
        <fullName evidence="2">Heterokaryon incompatibility domain-containing protein</fullName>
    </recommendedName>
</protein>
<evidence type="ECO:0000313" key="3">
    <source>
        <dbReference type="EMBL" id="KAL0260302.1"/>
    </source>
</evidence>
<dbReference type="PANTHER" id="PTHR24148:SF80">
    <property type="entry name" value="HETEROKARYON INCOMPATIBILITY DOMAIN-CONTAINING PROTEIN"/>
    <property type="match status" value="1"/>
</dbReference>
<dbReference type="InterPro" id="IPR010730">
    <property type="entry name" value="HET"/>
</dbReference>
<dbReference type="PANTHER" id="PTHR24148">
    <property type="entry name" value="ANKYRIN REPEAT DOMAIN-CONTAINING PROTEIN 39 HOMOLOG-RELATED"/>
    <property type="match status" value="1"/>
</dbReference>
<dbReference type="EMBL" id="JAJVCZ030000004">
    <property type="protein sequence ID" value="KAL0260302.1"/>
    <property type="molecule type" value="Genomic_DNA"/>
</dbReference>
<name>A0ABR3CI45_9PEZI</name>
<feature type="region of interest" description="Disordered" evidence="1">
    <location>
        <begin position="778"/>
        <end position="811"/>
    </location>
</feature>
<dbReference type="GeneID" id="92008073"/>
<organism evidence="3 4">
    <name type="scientific">Diplodia seriata</name>
    <dbReference type="NCBI Taxonomy" id="420778"/>
    <lineage>
        <taxon>Eukaryota</taxon>
        <taxon>Fungi</taxon>
        <taxon>Dikarya</taxon>
        <taxon>Ascomycota</taxon>
        <taxon>Pezizomycotina</taxon>
        <taxon>Dothideomycetes</taxon>
        <taxon>Dothideomycetes incertae sedis</taxon>
        <taxon>Botryosphaeriales</taxon>
        <taxon>Botryosphaeriaceae</taxon>
        <taxon>Diplodia</taxon>
    </lineage>
</organism>
<comment type="caution">
    <text evidence="3">The sequence shown here is derived from an EMBL/GenBank/DDBJ whole genome shotgun (WGS) entry which is preliminary data.</text>
</comment>
<feature type="compositionally biased region" description="Basic and acidic residues" evidence="1">
    <location>
        <begin position="965"/>
        <end position="974"/>
    </location>
</feature>
<keyword evidence="4" id="KW-1185">Reference proteome</keyword>
<evidence type="ECO:0000259" key="2">
    <source>
        <dbReference type="Pfam" id="PF06985"/>
    </source>
</evidence>
<feature type="compositionally biased region" description="Basic and acidic residues" evidence="1">
    <location>
        <begin position="1105"/>
        <end position="1119"/>
    </location>
</feature>
<evidence type="ECO:0000256" key="1">
    <source>
        <dbReference type="SAM" id="MobiDB-lite"/>
    </source>
</evidence>
<feature type="region of interest" description="Disordered" evidence="1">
    <location>
        <begin position="1254"/>
        <end position="1286"/>
    </location>
</feature>
<feature type="compositionally biased region" description="Basic residues" evidence="1">
    <location>
        <begin position="787"/>
        <end position="801"/>
    </location>
</feature>
<evidence type="ECO:0000313" key="4">
    <source>
        <dbReference type="Proteomes" id="UP001430584"/>
    </source>
</evidence>
<accession>A0ABR3CI45</accession>
<feature type="compositionally biased region" description="Pro residues" evidence="1">
    <location>
        <begin position="1092"/>
        <end position="1104"/>
    </location>
</feature>
<reference evidence="3 4" key="1">
    <citation type="submission" date="2024-02" db="EMBL/GenBank/DDBJ databases">
        <title>De novo assembly and annotation of 12 fungi associated with fruit tree decline syndrome in Ontario, Canada.</title>
        <authorList>
            <person name="Sulman M."/>
            <person name="Ellouze W."/>
            <person name="Ilyukhin E."/>
        </authorList>
    </citation>
    <scope>NUCLEOTIDE SEQUENCE [LARGE SCALE GENOMIC DNA]</scope>
    <source>
        <strain evidence="3 4">FDS-637</strain>
    </source>
</reference>
<gene>
    <name evidence="3" type="ORF">SLS55_003988</name>
</gene>
<proteinExistence type="predicted"/>
<feature type="compositionally biased region" description="Basic and acidic residues" evidence="1">
    <location>
        <begin position="1254"/>
        <end position="1270"/>
    </location>
</feature>